<dbReference type="Proteomes" id="UP000007110">
    <property type="component" value="Unassembled WGS sequence"/>
</dbReference>
<accession>A0A7M7NGS6</accession>
<reference evidence="3" key="1">
    <citation type="submission" date="2015-02" db="EMBL/GenBank/DDBJ databases">
        <title>Genome sequencing for Strongylocentrotus purpuratus.</title>
        <authorList>
            <person name="Murali S."/>
            <person name="Liu Y."/>
            <person name="Vee V."/>
            <person name="English A."/>
            <person name="Wang M."/>
            <person name="Skinner E."/>
            <person name="Han Y."/>
            <person name="Muzny D.M."/>
            <person name="Worley K.C."/>
            <person name="Gibbs R.A."/>
        </authorList>
    </citation>
    <scope>NUCLEOTIDE SEQUENCE</scope>
</reference>
<evidence type="ECO:0000259" key="1">
    <source>
        <dbReference type="Pfam" id="PF23672"/>
    </source>
</evidence>
<dbReference type="InterPro" id="IPR055577">
    <property type="entry name" value="DUF7153"/>
</dbReference>
<dbReference type="OMA" id="DKHEAGF"/>
<organism evidence="2 3">
    <name type="scientific">Strongylocentrotus purpuratus</name>
    <name type="common">Purple sea urchin</name>
    <dbReference type="NCBI Taxonomy" id="7668"/>
    <lineage>
        <taxon>Eukaryota</taxon>
        <taxon>Metazoa</taxon>
        <taxon>Echinodermata</taxon>
        <taxon>Eleutherozoa</taxon>
        <taxon>Echinozoa</taxon>
        <taxon>Echinoidea</taxon>
        <taxon>Euechinoidea</taxon>
        <taxon>Echinacea</taxon>
        <taxon>Camarodonta</taxon>
        <taxon>Echinidea</taxon>
        <taxon>Strongylocentrotidae</taxon>
        <taxon>Strongylocentrotus</taxon>
    </lineage>
</organism>
<evidence type="ECO:0000313" key="2">
    <source>
        <dbReference type="EnsemblMetazoa" id="XP_030835411"/>
    </source>
</evidence>
<sequence>MAGNDELHIVFNFFEKVSKPPEQDSYEDGMKFIYEWVRKQPSFVLGQIHKNLDQSNGSYKYVNYVGFNNGDFHAFRQGPPPPEWIEVGTKGLGGRELRVCYPGGYAEVATTSVEPMCTTRAKDQEKSFYLLVNYKDSDIDEASYSAFEAEWKAKTGADIVSDAFPTDIKRGDMALYKRRQPGKTPFVYVLRVEILPGASAENVIQLLPILREKLTAGGIPFSDVGAYSICYLCDPVKC</sequence>
<keyword evidence="3" id="KW-1185">Reference proteome</keyword>
<dbReference type="RefSeq" id="XP_030835411.1">
    <property type="nucleotide sequence ID" value="XM_030979551.1"/>
</dbReference>
<dbReference type="OrthoDB" id="10079834at2759"/>
<protein>
    <recommendedName>
        <fullName evidence="1">DUF7153 domain-containing protein</fullName>
    </recommendedName>
</protein>
<dbReference type="GeneID" id="115921682"/>
<feature type="domain" description="DUF7153" evidence="1">
    <location>
        <begin position="43"/>
        <end position="216"/>
    </location>
</feature>
<dbReference type="EnsemblMetazoa" id="XM_030979551">
    <property type="protein sequence ID" value="XP_030835411"/>
    <property type="gene ID" value="LOC115921682"/>
</dbReference>
<dbReference type="PANTHER" id="PTHR22198">
    <property type="entry name" value="FERM DOMAIN-CONTAINING PROTEIN"/>
    <property type="match status" value="1"/>
</dbReference>
<name>A0A7M7NGS6_STRPU</name>
<reference evidence="2" key="2">
    <citation type="submission" date="2021-01" db="UniProtKB">
        <authorList>
            <consortium name="EnsemblMetazoa"/>
        </authorList>
    </citation>
    <scope>IDENTIFICATION</scope>
</reference>
<dbReference type="PANTHER" id="PTHR22198:SF1">
    <property type="entry name" value="FERM DOMAIN-CONTAINING PROTEIN"/>
    <property type="match status" value="1"/>
</dbReference>
<dbReference type="KEGG" id="spu:115921682"/>
<proteinExistence type="predicted"/>
<dbReference type="InParanoid" id="A0A7M7NGS6"/>
<dbReference type="Pfam" id="PF23672">
    <property type="entry name" value="DUF7153"/>
    <property type="match status" value="1"/>
</dbReference>
<evidence type="ECO:0000313" key="3">
    <source>
        <dbReference type="Proteomes" id="UP000007110"/>
    </source>
</evidence>
<dbReference type="AlphaFoldDB" id="A0A7M7NGS6"/>